<gene>
    <name evidence="1" type="ORF">ACD_49C00047G0002</name>
</gene>
<protein>
    <submittedName>
        <fullName evidence="1">Uncharacterized protein</fullName>
    </submittedName>
</protein>
<sequence>MNTIIEKNNLSNLKQVTKANIKTQYSISKNTPLLWIVAINDTETRNFIIKWLSDIWLWAVVAWTDEDFSLENIGSTIKLNSNIIVWFDFFIYDNEHESVDVVKFMSAGVIPIMPENNTFSWILKAFNPMKFEWNWFFYKKESPYCIFEKVISYCENIKFPEDKRVLLKNVTNTF</sequence>
<accession>K2AEB7</accession>
<name>K2AEB7_9BACT</name>
<dbReference type="AlphaFoldDB" id="K2AEB7"/>
<comment type="caution">
    <text evidence="1">The sequence shown here is derived from an EMBL/GenBank/DDBJ whole genome shotgun (WGS) entry which is preliminary data.</text>
</comment>
<evidence type="ECO:0000313" key="1">
    <source>
        <dbReference type="EMBL" id="EKD66395.1"/>
    </source>
</evidence>
<proteinExistence type="predicted"/>
<organism evidence="1">
    <name type="scientific">uncultured bacterium</name>
    <name type="common">gcode 4</name>
    <dbReference type="NCBI Taxonomy" id="1234023"/>
    <lineage>
        <taxon>Bacteria</taxon>
        <taxon>environmental samples</taxon>
    </lineage>
</organism>
<dbReference type="EMBL" id="AMFJ01021633">
    <property type="protein sequence ID" value="EKD66395.1"/>
    <property type="molecule type" value="Genomic_DNA"/>
</dbReference>
<reference evidence="1" key="1">
    <citation type="journal article" date="2012" name="Science">
        <title>Fermentation, hydrogen, and sulfur metabolism in multiple uncultivated bacterial phyla.</title>
        <authorList>
            <person name="Wrighton K.C."/>
            <person name="Thomas B.C."/>
            <person name="Sharon I."/>
            <person name="Miller C.S."/>
            <person name="Castelle C.J."/>
            <person name="VerBerkmoes N.C."/>
            <person name="Wilkins M.J."/>
            <person name="Hettich R.L."/>
            <person name="Lipton M.S."/>
            <person name="Williams K.H."/>
            <person name="Long P.E."/>
            <person name="Banfield J.F."/>
        </authorList>
    </citation>
    <scope>NUCLEOTIDE SEQUENCE [LARGE SCALE GENOMIC DNA]</scope>
</reference>